<comment type="caution">
    <text evidence="3">The sequence shown here is derived from an EMBL/GenBank/DDBJ whole genome shotgun (WGS) entry which is preliminary data.</text>
</comment>
<organism evidence="3 4">
    <name type="scientific">Agromyces atrinae</name>
    <dbReference type="NCBI Taxonomy" id="592376"/>
    <lineage>
        <taxon>Bacteria</taxon>
        <taxon>Bacillati</taxon>
        <taxon>Actinomycetota</taxon>
        <taxon>Actinomycetes</taxon>
        <taxon>Micrococcales</taxon>
        <taxon>Microbacteriaceae</taxon>
        <taxon>Agromyces</taxon>
    </lineage>
</organism>
<dbReference type="InterPro" id="IPR011009">
    <property type="entry name" value="Kinase-like_dom_sf"/>
</dbReference>
<dbReference type="Gene3D" id="3.90.1200.10">
    <property type="match status" value="1"/>
</dbReference>
<keyword evidence="2" id="KW-0808">Transferase</keyword>
<evidence type="ECO:0000313" key="3">
    <source>
        <dbReference type="EMBL" id="RXZ86976.1"/>
    </source>
</evidence>
<dbReference type="Proteomes" id="UP000581087">
    <property type="component" value="Unassembled WGS sequence"/>
</dbReference>
<reference evidence="3 4" key="1">
    <citation type="submission" date="2019-01" db="EMBL/GenBank/DDBJ databases">
        <title>Agromyces.</title>
        <authorList>
            <person name="Li J."/>
        </authorList>
    </citation>
    <scope>NUCLEOTIDE SEQUENCE [LARGE SCALE GENOMIC DNA]</scope>
    <source>
        <strain evidence="3 4">DSM 23870</strain>
    </source>
</reference>
<proteinExistence type="predicted"/>
<reference evidence="2 5" key="2">
    <citation type="submission" date="2020-07" db="EMBL/GenBank/DDBJ databases">
        <title>Sequencing the genomes of 1000 actinobacteria strains.</title>
        <authorList>
            <person name="Klenk H.-P."/>
        </authorList>
    </citation>
    <scope>NUCLEOTIDE SEQUENCE [LARGE SCALE GENOMIC DNA]</scope>
    <source>
        <strain evidence="2 5">DSM 23870</strain>
    </source>
</reference>
<dbReference type="AlphaFoldDB" id="A0A4V1R2F5"/>
<keyword evidence="2" id="KW-0418">Kinase</keyword>
<accession>A0A4V1R2F5</accession>
<dbReference type="Proteomes" id="UP000292686">
    <property type="component" value="Unassembled WGS sequence"/>
</dbReference>
<dbReference type="EMBL" id="JACCBI010000001">
    <property type="protein sequence ID" value="NYD67188.1"/>
    <property type="molecule type" value="Genomic_DNA"/>
</dbReference>
<evidence type="ECO:0000313" key="4">
    <source>
        <dbReference type="Proteomes" id="UP000292686"/>
    </source>
</evidence>
<dbReference type="EMBL" id="SDPM01000003">
    <property type="protein sequence ID" value="RXZ86976.1"/>
    <property type="molecule type" value="Genomic_DNA"/>
</dbReference>
<evidence type="ECO:0000313" key="5">
    <source>
        <dbReference type="Proteomes" id="UP000581087"/>
    </source>
</evidence>
<feature type="domain" description="Aminoglycoside phosphotransferase" evidence="1">
    <location>
        <begin position="58"/>
        <end position="259"/>
    </location>
</feature>
<protein>
    <submittedName>
        <fullName evidence="2">Ser/Thr protein kinase RdoA (MazF antagonist)</fullName>
    </submittedName>
</protein>
<sequence length="346" mass="37034">MLPLSEIARLRATVDTEWRSPVADAVGVTWSIAPGRSRWWRSSASHVFVVPGSETEPRRYLRFVPTGTPQALALAQGASQLVEWADDGLGAVRPLVSIDGTLTPTVTTSLGEMIAMLVDEVPGEEVDADDLDEARAREWGAALARVHLSPSTGADRPVSRSAGILDDPVHDAVVALQSAVDELTLADAPRGAVHGDFELDNVRFDASGVTFFDADDSGSDLLAVDIAHALRDIDGGALGAETSPSLVAAFFAGYDAVRPRTQTERGHERFFSLVASARFVCRLPDALDARGDDGSASWLRDLRGDLDAHFDWHAARIVSEAPAAIEALRVTCRSAPQPGRRAEGRR</sequence>
<dbReference type="RefSeq" id="WP_129173836.1">
    <property type="nucleotide sequence ID" value="NZ_JACCBI010000001.1"/>
</dbReference>
<gene>
    <name evidence="2" type="ORF">BJ972_001707</name>
    <name evidence="3" type="ORF">ESP50_07905</name>
</gene>
<dbReference type="InterPro" id="IPR002575">
    <property type="entry name" value="Aminoglycoside_PTrfase"/>
</dbReference>
<dbReference type="OrthoDB" id="241498at2"/>
<dbReference type="SUPFAM" id="SSF56112">
    <property type="entry name" value="Protein kinase-like (PK-like)"/>
    <property type="match status" value="1"/>
</dbReference>
<name>A0A4V1R2F5_9MICO</name>
<dbReference type="GO" id="GO:0016301">
    <property type="term" value="F:kinase activity"/>
    <property type="evidence" value="ECO:0007669"/>
    <property type="project" value="UniProtKB-KW"/>
</dbReference>
<evidence type="ECO:0000259" key="1">
    <source>
        <dbReference type="Pfam" id="PF01636"/>
    </source>
</evidence>
<keyword evidence="4" id="KW-1185">Reference proteome</keyword>
<evidence type="ECO:0000313" key="2">
    <source>
        <dbReference type="EMBL" id="NYD67188.1"/>
    </source>
</evidence>
<dbReference type="Pfam" id="PF01636">
    <property type="entry name" value="APH"/>
    <property type="match status" value="1"/>
</dbReference>